<evidence type="ECO:0000256" key="1">
    <source>
        <dbReference type="ARBA" id="ARBA00005912"/>
    </source>
</evidence>
<organism evidence="5 6">
    <name type="scientific">Candidatus Zambryskibacteria bacterium RIFCSPLOWO2_12_FULL_39_16</name>
    <dbReference type="NCBI Taxonomy" id="1802775"/>
    <lineage>
        <taxon>Bacteria</taxon>
        <taxon>Candidatus Zambryskiibacteriota</taxon>
    </lineage>
</organism>
<dbReference type="GO" id="GO:0006412">
    <property type="term" value="P:translation"/>
    <property type="evidence" value="ECO:0007669"/>
    <property type="project" value="UniProtKB-KW"/>
</dbReference>
<proteinExistence type="inferred from homology"/>
<evidence type="ECO:0000256" key="2">
    <source>
        <dbReference type="ARBA" id="ARBA00022917"/>
    </source>
</evidence>
<dbReference type="FunFam" id="3.30.1360.40:FF:000001">
    <property type="entry name" value="Ribosome-recycling factor"/>
    <property type="match status" value="1"/>
</dbReference>
<comment type="similarity">
    <text evidence="1">Belongs to the RRF family.</text>
</comment>
<dbReference type="InterPro" id="IPR002661">
    <property type="entry name" value="Ribosome_recyc_fac"/>
</dbReference>
<evidence type="ECO:0000259" key="4">
    <source>
        <dbReference type="Pfam" id="PF01765"/>
    </source>
</evidence>
<dbReference type="GO" id="GO:0043023">
    <property type="term" value="F:ribosomal large subunit binding"/>
    <property type="evidence" value="ECO:0007669"/>
    <property type="project" value="TreeGrafter"/>
</dbReference>
<evidence type="ECO:0000256" key="3">
    <source>
        <dbReference type="SAM" id="Coils"/>
    </source>
</evidence>
<dbReference type="Proteomes" id="UP000177276">
    <property type="component" value="Unassembled WGS sequence"/>
</dbReference>
<dbReference type="InterPro" id="IPR036191">
    <property type="entry name" value="RRF_sf"/>
</dbReference>
<keyword evidence="2" id="KW-0648">Protein biosynthesis</keyword>
<accession>A0A1G2US35</accession>
<dbReference type="SUPFAM" id="SSF55194">
    <property type="entry name" value="Ribosome recycling factor, RRF"/>
    <property type="match status" value="1"/>
</dbReference>
<comment type="caution">
    <text evidence="5">The sequence shown here is derived from an EMBL/GenBank/DDBJ whole genome shotgun (WGS) entry which is preliminary data.</text>
</comment>
<dbReference type="InterPro" id="IPR023584">
    <property type="entry name" value="Ribosome_recyc_fac_dom"/>
</dbReference>
<reference evidence="5 6" key="1">
    <citation type="journal article" date="2016" name="Nat. Commun.">
        <title>Thousands of microbial genomes shed light on interconnected biogeochemical processes in an aquifer system.</title>
        <authorList>
            <person name="Anantharaman K."/>
            <person name="Brown C.T."/>
            <person name="Hug L.A."/>
            <person name="Sharon I."/>
            <person name="Castelle C.J."/>
            <person name="Probst A.J."/>
            <person name="Thomas B.C."/>
            <person name="Singh A."/>
            <person name="Wilkins M.J."/>
            <person name="Karaoz U."/>
            <person name="Brodie E.L."/>
            <person name="Williams K.H."/>
            <person name="Hubbard S.S."/>
            <person name="Banfield J.F."/>
        </authorList>
    </citation>
    <scope>NUCLEOTIDE SEQUENCE [LARGE SCALE GENOMIC DNA]</scope>
</reference>
<dbReference type="AlphaFoldDB" id="A0A1G2US35"/>
<sequence length="187" mass="21552">MSLNHMFNFSELKEKSKDIENWLARELSVIRTGRATPAILDFVQVEAYGSRMSIKELANIVVEDVKTVRIEPWDVSVGKNIEKSINSSSLGLSVTPFENGLRVIFPELTAERREQFIKVARQKFEEAKVSLRTLRDKTGKAIEDKEKSGGMGEDDKFRFKEEMQKIIDESNRKLQDLTEKKEKEIKI</sequence>
<dbReference type="PANTHER" id="PTHR20982">
    <property type="entry name" value="RIBOSOME RECYCLING FACTOR"/>
    <property type="match status" value="1"/>
</dbReference>
<dbReference type="Gene3D" id="1.10.132.20">
    <property type="entry name" value="Ribosome-recycling factor"/>
    <property type="match status" value="1"/>
</dbReference>
<dbReference type="Gene3D" id="3.30.1360.40">
    <property type="match status" value="1"/>
</dbReference>
<dbReference type="Pfam" id="PF01765">
    <property type="entry name" value="RRF"/>
    <property type="match status" value="1"/>
</dbReference>
<feature type="domain" description="Ribosome recycling factor" evidence="4">
    <location>
        <begin position="24"/>
        <end position="185"/>
    </location>
</feature>
<name>A0A1G2US35_9BACT</name>
<keyword evidence="3" id="KW-0175">Coiled coil</keyword>
<gene>
    <name evidence="5" type="ORF">A3G46_00015</name>
</gene>
<feature type="coiled-coil region" evidence="3">
    <location>
        <begin position="117"/>
        <end position="187"/>
    </location>
</feature>
<dbReference type="EMBL" id="MHWS01000014">
    <property type="protein sequence ID" value="OHB12207.1"/>
    <property type="molecule type" value="Genomic_DNA"/>
</dbReference>
<evidence type="ECO:0000313" key="5">
    <source>
        <dbReference type="EMBL" id="OHB12207.1"/>
    </source>
</evidence>
<protein>
    <recommendedName>
        <fullName evidence="4">Ribosome recycling factor domain-containing protein</fullName>
    </recommendedName>
</protein>
<evidence type="ECO:0000313" key="6">
    <source>
        <dbReference type="Proteomes" id="UP000177276"/>
    </source>
</evidence>
<dbReference type="PANTHER" id="PTHR20982:SF3">
    <property type="entry name" value="MITOCHONDRIAL RIBOSOME RECYCLING FACTOR PSEUDO 1"/>
    <property type="match status" value="1"/>
</dbReference>